<keyword evidence="3 5" id="KW-0067">ATP-binding</keyword>
<dbReference type="OrthoDB" id="9803907at2"/>
<dbReference type="InterPro" id="IPR011095">
    <property type="entry name" value="Dala_Dala_lig_C"/>
</dbReference>
<dbReference type="Pfam" id="PF07478">
    <property type="entry name" value="Dala_Dala_lig_C"/>
    <property type="match status" value="1"/>
</dbReference>
<dbReference type="GO" id="GO:0005524">
    <property type="term" value="F:ATP binding"/>
    <property type="evidence" value="ECO:0007669"/>
    <property type="project" value="UniProtKB-UniRule"/>
</dbReference>
<dbReference type="SUPFAM" id="SSF52440">
    <property type="entry name" value="PreATP-grasp domain"/>
    <property type="match status" value="1"/>
</dbReference>
<reference evidence="8" key="1">
    <citation type="journal article" date="2019" name="ISME J.">
        <title>Evolution in action: habitat transition from sediment to the pelagial leads to genome streamlining in Methylophilaceae.</title>
        <authorList>
            <person name="Salcher M."/>
            <person name="Schaefle D."/>
            <person name="Kaspar M."/>
            <person name="Neuenschwander S.M."/>
            <person name="Ghai R."/>
        </authorList>
    </citation>
    <scope>NUCLEOTIDE SEQUENCE [LARGE SCALE GENOMIC DNA]</scope>
    <source>
        <strain evidence="8">MMS-M-51</strain>
    </source>
</reference>
<dbReference type="PROSITE" id="PS50975">
    <property type="entry name" value="ATP_GRASP"/>
    <property type="match status" value="1"/>
</dbReference>
<protein>
    <submittedName>
        <fullName evidence="7">ATP-grasp domain-containing protein</fullName>
    </submittedName>
</protein>
<dbReference type="RefSeq" id="WP_140003636.1">
    <property type="nucleotide sequence ID" value="NZ_CP040946.1"/>
</dbReference>
<keyword evidence="2 5" id="KW-0547">Nucleotide-binding</keyword>
<organism evidence="7 8">
    <name type="scientific">Methylophilus medardicus</name>
    <dbReference type="NCBI Taxonomy" id="2588534"/>
    <lineage>
        <taxon>Bacteria</taxon>
        <taxon>Pseudomonadati</taxon>
        <taxon>Pseudomonadota</taxon>
        <taxon>Betaproteobacteria</taxon>
        <taxon>Nitrosomonadales</taxon>
        <taxon>Methylophilaceae</taxon>
        <taxon>Methylophilus</taxon>
    </lineage>
</organism>
<dbReference type="Gene3D" id="3.30.1490.20">
    <property type="entry name" value="ATP-grasp fold, A domain"/>
    <property type="match status" value="1"/>
</dbReference>
<keyword evidence="1" id="KW-0436">Ligase</keyword>
<evidence type="ECO:0000313" key="8">
    <source>
        <dbReference type="Proteomes" id="UP000311008"/>
    </source>
</evidence>
<feature type="domain" description="ATP-grasp" evidence="6">
    <location>
        <begin position="110"/>
        <end position="299"/>
    </location>
</feature>
<dbReference type="Proteomes" id="UP000311008">
    <property type="component" value="Chromosome"/>
</dbReference>
<dbReference type="InterPro" id="IPR011761">
    <property type="entry name" value="ATP-grasp"/>
</dbReference>
<dbReference type="GO" id="GO:0046872">
    <property type="term" value="F:metal ion binding"/>
    <property type="evidence" value="ECO:0007669"/>
    <property type="project" value="InterPro"/>
</dbReference>
<dbReference type="KEGG" id="mmec:FIU01_07060"/>
<dbReference type="Gene3D" id="3.30.470.20">
    <property type="entry name" value="ATP-grasp fold, B domain"/>
    <property type="match status" value="1"/>
</dbReference>
<dbReference type="GO" id="GO:0008716">
    <property type="term" value="F:D-alanine-D-alanine ligase activity"/>
    <property type="evidence" value="ECO:0007669"/>
    <property type="project" value="InterPro"/>
</dbReference>
<evidence type="ECO:0000256" key="1">
    <source>
        <dbReference type="ARBA" id="ARBA00022598"/>
    </source>
</evidence>
<keyword evidence="4" id="KW-0961">Cell wall biogenesis/degradation</keyword>
<gene>
    <name evidence="7" type="ORF">FIU01_07060</name>
</gene>
<dbReference type="SUPFAM" id="SSF56059">
    <property type="entry name" value="Glutathione synthetase ATP-binding domain-like"/>
    <property type="match status" value="1"/>
</dbReference>
<keyword evidence="8" id="KW-1185">Reference proteome</keyword>
<dbReference type="InterPro" id="IPR013815">
    <property type="entry name" value="ATP_grasp_subdomain_1"/>
</dbReference>
<evidence type="ECO:0000256" key="4">
    <source>
        <dbReference type="ARBA" id="ARBA00023316"/>
    </source>
</evidence>
<dbReference type="GO" id="GO:0005829">
    <property type="term" value="C:cytosol"/>
    <property type="evidence" value="ECO:0007669"/>
    <property type="project" value="TreeGrafter"/>
</dbReference>
<evidence type="ECO:0000256" key="5">
    <source>
        <dbReference type="PROSITE-ProRule" id="PRU00409"/>
    </source>
</evidence>
<dbReference type="InterPro" id="IPR016185">
    <property type="entry name" value="PreATP-grasp_dom_sf"/>
</dbReference>
<accession>A0A5B8CSK6</accession>
<evidence type="ECO:0000256" key="2">
    <source>
        <dbReference type="ARBA" id="ARBA00022741"/>
    </source>
</evidence>
<name>A0A5B8CSK6_9PROT</name>
<sequence length="394" mass="43923">MTTKKALLVGSSFSATPIFYALKDHGLHVSVCGNNPSDACHQYADASYFIDYSDPEHLLSVVESGDFDFLVPTCNDYSYMSCAKVAEKFSFPGFDSLPTATELHTKNLFRQLTQRLGIPAPRFTEINVGMQISDLSLDFPLLMKPVDSFSGRGMSKIFSETDLALAISDAQRYSRVGKVVVEEFLDASLHSHSAFLQKGTVQQDFFVDEFCTVYPYQVNCSNHPSLLTTNIKDSVREAINQISKSLGLVNGLIHTQFMVRENEFWIIETMRRCPGDLYGVLVTYSTGVDYADLFVRSFLDLPIPESPFKPNEVLYGRHTVSGTKSQTLMSIASNIPSVSSQFVSLKNSGEHLKEAPFDKAGILFVEFESQQQMEEVTPLMAGYVNINSYNININ</sequence>
<dbReference type="PANTHER" id="PTHR43055">
    <property type="entry name" value="FORMATE-DEPENDENT PHOSPHORIBOSYLGLYCINAMIDE FORMYLTRANSFERASE"/>
    <property type="match status" value="1"/>
</dbReference>
<evidence type="ECO:0000256" key="3">
    <source>
        <dbReference type="ARBA" id="ARBA00022840"/>
    </source>
</evidence>
<dbReference type="Gene3D" id="3.40.50.20">
    <property type="match status" value="1"/>
</dbReference>
<dbReference type="AlphaFoldDB" id="A0A5B8CSK6"/>
<dbReference type="EMBL" id="CP040946">
    <property type="protein sequence ID" value="QDC44304.1"/>
    <property type="molecule type" value="Genomic_DNA"/>
</dbReference>
<dbReference type="GO" id="GO:0071555">
    <property type="term" value="P:cell wall organization"/>
    <property type="evidence" value="ECO:0007669"/>
    <property type="project" value="UniProtKB-KW"/>
</dbReference>
<evidence type="ECO:0000313" key="7">
    <source>
        <dbReference type="EMBL" id="QDC44304.1"/>
    </source>
</evidence>
<proteinExistence type="predicted"/>
<evidence type="ECO:0000259" key="6">
    <source>
        <dbReference type="PROSITE" id="PS50975"/>
    </source>
</evidence>
<dbReference type="PANTHER" id="PTHR43055:SF1">
    <property type="entry name" value="FORMATE-DEPENDENT PHOSPHORIBOSYLGLYCINAMIDE FORMYLTRANSFERASE"/>
    <property type="match status" value="1"/>
</dbReference>